<keyword evidence="2" id="KW-1185">Reference proteome</keyword>
<dbReference type="Proteomes" id="UP000821845">
    <property type="component" value="Chromosome 2"/>
</dbReference>
<evidence type="ECO:0000313" key="1">
    <source>
        <dbReference type="EMBL" id="KAH6938074.1"/>
    </source>
</evidence>
<accession>A0ACB7SWB0</accession>
<gene>
    <name evidence="1" type="ORF">HPB50_006652</name>
</gene>
<comment type="caution">
    <text evidence="1">The sequence shown here is derived from an EMBL/GenBank/DDBJ whole genome shotgun (WGS) entry which is preliminary data.</text>
</comment>
<proteinExistence type="predicted"/>
<organism evidence="1 2">
    <name type="scientific">Hyalomma asiaticum</name>
    <name type="common">Tick</name>
    <dbReference type="NCBI Taxonomy" id="266040"/>
    <lineage>
        <taxon>Eukaryota</taxon>
        <taxon>Metazoa</taxon>
        <taxon>Ecdysozoa</taxon>
        <taxon>Arthropoda</taxon>
        <taxon>Chelicerata</taxon>
        <taxon>Arachnida</taxon>
        <taxon>Acari</taxon>
        <taxon>Parasitiformes</taxon>
        <taxon>Ixodida</taxon>
        <taxon>Ixodoidea</taxon>
        <taxon>Ixodidae</taxon>
        <taxon>Hyalomminae</taxon>
        <taxon>Hyalomma</taxon>
    </lineage>
</organism>
<reference evidence="1" key="1">
    <citation type="submission" date="2020-05" db="EMBL/GenBank/DDBJ databases">
        <title>Large-scale comparative analyses of tick genomes elucidate their genetic diversity and vector capacities.</title>
        <authorList>
            <person name="Jia N."/>
            <person name="Wang J."/>
            <person name="Shi W."/>
            <person name="Du L."/>
            <person name="Sun Y."/>
            <person name="Zhan W."/>
            <person name="Jiang J."/>
            <person name="Wang Q."/>
            <person name="Zhang B."/>
            <person name="Ji P."/>
            <person name="Sakyi L.B."/>
            <person name="Cui X."/>
            <person name="Yuan T."/>
            <person name="Jiang B."/>
            <person name="Yang W."/>
            <person name="Lam T.T.-Y."/>
            <person name="Chang Q."/>
            <person name="Ding S."/>
            <person name="Wang X."/>
            <person name="Zhu J."/>
            <person name="Ruan X."/>
            <person name="Zhao L."/>
            <person name="Wei J."/>
            <person name="Que T."/>
            <person name="Du C."/>
            <person name="Cheng J."/>
            <person name="Dai P."/>
            <person name="Han X."/>
            <person name="Huang E."/>
            <person name="Gao Y."/>
            <person name="Liu J."/>
            <person name="Shao H."/>
            <person name="Ye R."/>
            <person name="Li L."/>
            <person name="Wei W."/>
            <person name="Wang X."/>
            <person name="Wang C."/>
            <person name="Yang T."/>
            <person name="Huo Q."/>
            <person name="Li W."/>
            <person name="Guo W."/>
            <person name="Chen H."/>
            <person name="Zhou L."/>
            <person name="Ni X."/>
            <person name="Tian J."/>
            <person name="Zhou Y."/>
            <person name="Sheng Y."/>
            <person name="Liu T."/>
            <person name="Pan Y."/>
            <person name="Xia L."/>
            <person name="Li J."/>
            <person name="Zhao F."/>
            <person name="Cao W."/>
        </authorList>
    </citation>
    <scope>NUCLEOTIDE SEQUENCE</scope>
    <source>
        <strain evidence="1">Hyas-2018</strain>
    </source>
</reference>
<dbReference type="EMBL" id="CM023482">
    <property type="protein sequence ID" value="KAH6938074.1"/>
    <property type="molecule type" value="Genomic_DNA"/>
</dbReference>
<evidence type="ECO:0000313" key="2">
    <source>
        <dbReference type="Proteomes" id="UP000821845"/>
    </source>
</evidence>
<name>A0ACB7SWB0_HYAAI</name>
<sequence>MFHQSYHDFDLIVNASWGRHCDHLLFVSNNLESTRAGLTMYVEERDPTKACIAVLRYLREFGDDAVDSVQWFLWAPVESFVIVENLRCGKTRYGAEPAGDSARFHGAVSRAGPKGQRAAAWLDPCVQATAVAADRLNAQDPVTKLLHSGRTGGKKKCTKPATMPFSKLKGERPNGMGNSSFDIGICVSRCTEGGRAPGFRGRILRVTGTSRVGGLQVGTLYQEILRRIVQLMSSIVVLAHKEAAARERAAAQEGIMSELHSLAQTMALQQERN</sequence>
<protein>
    <submittedName>
        <fullName evidence="1">Uncharacterized protein</fullName>
    </submittedName>
</protein>